<dbReference type="SUPFAM" id="SSF102114">
    <property type="entry name" value="Radical SAM enzymes"/>
    <property type="match status" value="1"/>
</dbReference>
<dbReference type="PROSITE" id="PS01087">
    <property type="entry name" value="RADICAL_ACTIVATING"/>
    <property type="match status" value="1"/>
</dbReference>
<dbReference type="AlphaFoldDB" id="A0A6I6DGM6"/>
<evidence type="ECO:0000313" key="12">
    <source>
        <dbReference type="EMBL" id="QGU00138.1"/>
    </source>
</evidence>
<evidence type="ECO:0000256" key="4">
    <source>
        <dbReference type="ARBA" id="ARBA00022485"/>
    </source>
</evidence>
<keyword evidence="7 10" id="KW-0560">Oxidoreductase</keyword>
<comment type="cofactor">
    <cofactor evidence="10">
        <name>[4Fe-4S] cluster</name>
        <dbReference type="ChEBI" id="CHEBI:49883"/>
    </cofactor>
    <text evidence="10">Binds 1 [4Fe-4S] cluster. The cluster is coordinated with 3 cysteines and an exchangeable S-adenosyl-L-methionine.</text>
</comment>
<gene>
    <name evidence="12" type="ORF">SYNTR_1544</name>
</gene>
<dbReference type="GO" id="GO:0043365">
    <property type="term" value="F:[formate-C-acetyltransferase]-activating enzyme activity"/>
    <property type="evidence" value="ECO:0007669"/>
    <property type="project" value="UniProtKB-UniRule"/>
</dbReference>
<dbReference type="Pfam" id="PF04055">
    <property type="entry name" value="Radical_SAM"/>
    <property type="match status" value="1"/>
</dbReference>
<evidence type="ECO:0000256" key="5">
    <source>
        <dbReference type="ARBA" id="ARBA00022691"/>
    </source>
</evidence>
<dbReference type="GO" id="GO:0046872">
    <property type="term" value="F:metal ion binding"/>
    <property type="evidence" value="ECO:0007669"/>
    <property type="project" value="UniProtKB-UniRule"/>
</dbReference>
<dbReference type="SFLD" id="SFLDG01066">
    <property type="entry name" value="organic_radical-activating_enz"/>
    <property type="match status" value="1"/>
</dbReference>
<comment type="function">
    <text evidence="1 10">Activation of pyruvate formate-lyase under anaerobic conditions by generation of an organic free radical, using S-adenosylmethionine and reduced flavodoxin as cosubstrates to produce 5'-deoxy-adenosine.</text>
</comment>
<keyword evidence="12" id="KW-0670">Pyruvate</keyword>
<evidence type="ECO:0000256" key="3">
    <source>
        <dbReference type="ARBA" id="ARBA00021356"/>
    </source>
</evidence>
<accession>A0A6I6DGM6</accession>
<dbReference type="PIRSF" id="PIRSF000371">
    <property type="entry name" value="PFL_act_enz"/>
    <property type="match status" value="1"/>
</dbReference>
<evidence type="ECO:0000256" key="1">
    <source>
        <dbReference type="ARBA" id="ARBA00003141"/>
    </source>
</evidence>
<dbReference type="SFLD" id="SFLDG01067">
    <property type="entry name" value="SPASM/twitch_domain_containing"/>
    <property type="match status" value="1"/>
</dbReference>
<dbReference type="InterPro" id="IPR012838">
    <property type="entry name" value="PFL1_activating"/>
</dbReference>
<keyword evidence="12" id="KW-0456">Lyase</keyword>
<dbReference type="CDD" id="cd01335">
    <property type="entry name" value="Radical_SAM"/>
    <property type="match status" value="1"/>
</dbReference>
<dbReference type="InterPro" id="IPR013785">
    <property type="entry name" value="Aldolase_TIM"/>
</dbReference>
<keyword evidence="8 10" id="KW-0408">Iron</keyword>
<dbReference type="RefSeq" id="WP_156203956.1">
    <property type="nucleotide sequence ID" value="NZ_CP046457.1"/>
</dbReference>
<dbReference type="NCBIfam" id="TIGR02494">
    <property type="entry name" value="PFLE_PFLC"/>
    <property type="match status" value="1"/>
</dbReference>
<feature type="domain" description="Radical SAM core" evidence="11">
    <location>
        <begin position="14"/>
        <end position="241"/>
    </location>
</feature>
<proteinExistence type="inferred from homology"/>
<evidence type="ECO:0000256" key="9">
    <source>
        <dbReference type="ARBA" id="ARBA00023014"/>
    </source>
</evidence>
<evidence type="ECO:0000256" key="2">
    <source>
        <dbReference type="ARBA" id="ARBA00009777"/>
    </source>
</evidence>
<evidence type="ECO:0000256" key="6">
    <source>
        <dbReference type="ARBA" id="ARBA00022723"/>
    </source>
</evidence>
<comment type="subcellular location">
    <subcellularLocation>
        <location evidence="10">Cytoplasm</location>
    </subcellularLocation>
</comment>
<dbReference type="GO" id="GO:0005737">
    <property type="term" value="C:cytoplasm"/>
    <property type="evidence" value="ECO:0007669"/>
    <property type="project" value="UniProtKB-SubCell"/>
</dbReference>
<dbReference type="InterPro" id="IPR012839">
    <property type="entry name" value="Organic_radical_activase"/>
</dbReference>
<dbReference type="PROSITE" id="PS51918">
    <property type="entry name" value="RADICAL_SAM"/>
    <property type="match status" value="1"/>
</dbReference>
<evidence type="ECO:0000256" key="10">
    <source>
        <dbReference type="RuleBase" id="RU362053"/>
    </source>
</evidence>
<sequence>MTGKIHSIDSFSTLDGPGIRTVIFMQGCNLRCKYCHNPDSWDPKASSAKEYTVESLMEIIFKSKPFFEASGGGITFSGGEPLLQDDFIKEVFAECNNNNIHTAFDSSLYVSNKAVLNVLDNTDTVLADIKHIDTEKSKYLTGAKNNLNIENLEIINKRSIPIWIRYVVIPGHTDDIDDIKVMSEFLANLNSVERIDLLPYHTLGKHKWEVLGLRYELEEVDPPSNENLKQIQIIIKEITKKNVITQE</sequence>
<dbReference type="EMBL" id="CP046457">
    <property type="protein sequence ID" value="QGU00138.1"/>
    <property type="molecule type" value="Genomic_DNA"/>
</dbReference>
<dbReference type="InterPro" id="IPR007197">
    <property type="entry name" value="rSAM"/>
</dbReference>
<evidence type="ECO:0000256" key="8">
    <source>
        <dbReference type="ARBA" id="ARBA00023004"/>
    </source>
</evidence>
<reference evidence="13" key="1">
    <citation type="journal article" date="2019" name="Microbiology">
        <title>Complete Genome Sequence of an Uncultured Bacterium of the Candidate Phylum Bipolaricaulota.</title>
        <authorList>
            <person name="Kadnikov V.V."/>
            <person name="Mardanov A.V."/>
            <person name="Beletsky A.V."/>
            <person name="Frank Y.A."/>
            <person name="Karnachuk O.V."/>
            <person name="Ravin N.V."/>
        </authorList>
    </citation>
    <scope>NUCLEOTIDE SEQUENCE [LARGE SCALE GENOMIC DNA]</scope>
</reference>
<dbReference type="KEGG" id="salq:SYNTR_1544"/>
<keyword evidence="13" id="KW-1185">Reference proteome</keyword>
<dbReference type="Proteomes" id="UP000426444">
    <property type="component" value="Chromosome"/>
</dbReference>
<dbReference type="OrthoDB" id="9782387at2"/>
<evidence type="ECO:0000313" key="13">
    <source>
        <dbReference type="Proteomes" id="UP000426444"/>
    </source>
</evidence>
<dbReference type="InterPro" id="IPR058240">
    <property type="entry name" value="rSAM_sf"/>
</dbReference>
<protein>
    <recommendedName>
        <fullName evidence="3 10">Pyruvate formate-lyase-activating enzyme</fullName>
        <ecNumber evidence="10">1.97.1.4</ecNumber>
    </recommendedName>
</protein>
<keyword evidence="6 10" id="KW-0479">Metal-binding</keyword>
<organism evidence="12 13">
    <name type="scientific">Candidatus Syntrophocurvum alkaliphilum</name>
    <dbReference type="NCBI Taxonomy" id="2293317"/>
    <lineage>
        <taxon>Bacteria</taxon>
        <taxon>Bacillati</taxon>
        <taxon>Bacillota</taxon>
        <taxon>Clostridia</taxon>
        <taxon>Eubacteriales</taxon>
        <taxon>Syntrophomonadaceae</taxon>
        <taxon>Candidatus Syntrophocurvum</taxon>
    </lineage>
</organism>
<dbReference type="GO" id="GO:0016829">
    <property type="term" value="F:lyase activity"/>
    <property type="evidence" value="ECO:0007669"/>
    <property type="project" value="UniProtKB-KW"/>
</dbReference>
<dbReference type="InterPro" id="IPR034457">
    <property type="entry name" value="Organic_radical-activating"/>
</dbReference>
<keyword evidence="9 10" id="KW-0411">Iron-sulfur</keyword>
<dbReference type="PANTHER" id="PTHR30352:SF5">
    <property type="entry name" value="PYRUVATE FORMATE-LYASE 1-ACTIVATING ENZYME"/>
    <property type="match status" value="1"/>
</dbReference>
<keyword evidence="4 10" id="KW-0004">4Fe-4S</keyword>
<dbReference type="EC" id="1.97.1.4" evidence="10"/>
<comment type="similarity">
    <text evidence="2 10">Belongs to the organic radical-activating enzymes family.</text>
</comment>
<dbReference type="InterPro" id="IPR001989">
    <property type="entry name" value="Radical_activat_CS"/>
</dbReference>
<dbReference type="PANTHER" id="PTHR30352">
    <property type="entry name" value="PYRUVATE FORMATE-LYASE-ACTIVATING ENZYME"/>
    <property type="match status" value="1"/>
</dbReference>
<evidence type="ECO:0000256" key="7">
    <source>
        <dbReference type="ARBA" id="ARBA00023002"/>
    </source>
</evidence>
<comment type="catalytic activity">
    <reaction evidence="10">
        <text>glycyl-[formate C-acetyltransferase] + reduced [flavodoxin] + S-adenosyl-L-methionine = glycin-2-yl radical-[formate C-acetyltransferase] + semiquinone [flavodoxin] + 5'-deoxyadenosine + L-methionine + H(+)</text>
        <dbReference type="Rhea" id="RHEA:19225"/>
        <dbReference type="Rhea" id="RHEA-COMP:10622"/>
        <dbReference type="Rhea" id="RHEA-COMP:12190"/>
        <dbReference type="Rhea" id="RHEA-COMP:12191"/>
        <dbReference type="Rhea" id="RHEA-COMP:14480"/>
        <dbReference type="ChEBI" id="CHEBI:15378"/>
        <dbReference type="ChEBI" id="CHEBI:17319"/>
        <dbReference type="ChEBI" id="CHEBI:29947"/>
        <dbReference type="ChEBI" id="CHEBI:32722"/>
        <dbReference type="ChEBI" id="CHEBI:57618"/>
        <dbReference type="ChEBI" id="CHEBI:57844"/>
        <dbReference type="ChEBI" id="CHEBI:59789"/>
        <dbReference type="ChEBI" id="CHEBI:140311"/>
        <dbReference type="EC" id="1.97.1.4"/>
    </reaction>
</comment>
<dbReference type="Gene3D" id="3.20.20.70">
    <property type="entry name" value="Aldolase class I"/>
    <property type="match status" value="1"/>
</dbReference>
<keyword evidence="10" id="KW-0963">Cytoplasm</keyword>
<keyword evidence="5 10" id="KW-0949">S-adenosyl-L-methionine</keyword>
<dbReference type="SFLD" id="SFLDS00029">
    <property type="entry name" value="Radical_SAM"/>
    <property type="match status" value="1"/>
</dbReference>
<dbReference type="GO" id="GO:0051539">
    <property type="term" value="F:4 iron, 4 sulfur cluster binding"/>
    <property type="evidence" value="ECO:0007669"/>
    <property type="project" value="UniProtKB-UniRule"/>
</dbReference>
<dbReference type="NCBIfam" id="TIGR02493">
    <property type="entry name" value="PFLA"/>
    <property type="match status" value="1"/>
</dbReference>
<name>A0A6I6DGM6_9FIRM</name>
<evidence type="ECO:0000259" key="11">
    <source>
        <dbReference type="PROSITE" id="PS51918"/>
    </source>
</evidence>